<gene>
    <name evidence="1" type="primary">Acey_s0116.g576</name>
    <name evidence="1" type="ORF">Y032_0116g576</name>
</gene>
<keyword evidence="2" id="KW-1185">Reference proteome</keyword>
<dbReference type="AlphaFoldDB" id="A0A016TBJ2"/>
<accession>A0A016TBJ2</accession>
<evidence type="ECO:0000313" key="2">
    <source>
        <dbReference type="Proteomes" id="UP000024635"/>
    </source>
</evidence>
<dbReference type="EMBL" id="JARK01001452">
    <property type="protein sequence ID" value="EYC00359.1"/>
    <property type="molecule type" value="Genomic_DNA"/>
</dbReference>
<protein>
    <recommendedName>
        <fullName evidence="3">VWFA domain-containing protein</fullName>
    </recommendedName>
</protein>
<evidence type="ECO:0008006" key="3">
    <source>
        <dbReference type="Google" id="ProtNLM"/>
    </source>
</evidence>
<evidence type="ECO:0000313" key="1">
    <source>
        <dbReference type="EMBL" id="EYC00359.1"/>
    </source>
</evidence>
<reference evidence="2" key="1">
    <citation type="journal article" date="2015" name="Nat. Genet.">
        <title>The genome and transcriptome of the zoonotic hookworm Ancylostoma ceylanicum identify infection-specific gene families.</title>
        <authorList>
            <person name="Schwarz E.M."/>
            <person name="Hu Y."/>
            <person name="Antoshechkin I."/>
            <person name="Miller M.M."/>
            <person name="Sternberg P.W."/>
            <person name="Aroian R.V."/>
        </authorList>
    </citation>
    <scope>NUCLEOTIDE SEQUENCE</scope>
    <source>
        <strain evidence="2">HY135</strain>
    </source>
</reference>
<proteinExistence type="predicted"/>
<dbReference type="Proteomes" id="UP000024635">
    <property type="component" value="Unassembled WGS sequence"/>
</dbReference>
<dbReference type="OrthoDB" id="5903031at2759"/>
<organism evidence="1 2">
    <name type="scientific">Ancylostoma ceylanicum</name>
    <dbReference type="NCBI Taxonomy" id="53326"/>
    <lineage>
        <taxon>Eukaryota</taxon>
        <taxon>Metazoa</taxon>
        <taxon>Ecdysozoa</taxon>
        <taxon>Nematoda</taxon>
        <taxon>Chromadorea</taxon>
        <taxon>Rhabditida</taxon>
        <taxon>Rhabditina</taxon>
        <taxon>Rhabditomorpha</taxon>
        <taxon>Strongyloidea</taxon>
        <taxon>Ancylostomatidae</taxon>
        <taxon>Ancylostomatinae</taxon>
        <taxon>Ancylostoma</taxon>
    </lineage>
</organism>
<sequence>MIPVSWCGSPDFVPKLKNERTQKCTVTATRMRSIHDLGIQVVLIAVGSDVLNPRTYAYLNAMTIAGGRENMIAARSFQSFDTNVLQKVLKELCRVVY</sequence>
<comment type="caution">
    <text evidence="1">The sequence shown here is derived from an EMBL/GenBank/DDBJ whole genome shotgun (WGS) entry which is preliminary data.</text>
</comment>
<name>A0A016TBJ2_9BILA</name>